<reference evidence="1" key="1">
    <citation type="submission" date="2021-02" db="EMBL/GenBank/DDBJ databases">
        <authorList>
            <person name="Bekaert M."/>
        </authorList>
    </citation>
    <scope>NUCLEOTIDE SEQUENCE</scope>
    <source>
        <strain evidence="1">IoA-00</strain>
    </source>
</reference>
<dbReference type="EMBL" id="HG994588">
    <property type="protein sequence ID" value="CAF3038038.1"/>
    <property type="molecule type" value="Genomic_DNA"/>
</dbReference>
<organism evidence="1 2">
    <name type="scientific">Lepeophtheirus salmonis</name>
    <name type="common">Salmon louse</name>
    <name type="synonym">Caligus salmonis</name>
    <dbReference type="NCBI Taxonomy" id="72036"/>
    <lineage>
        <taxon>Eukaryota</taxon>
        <taxon>Metazoa</taxon>
        <taxon>Ecdysozoa</taxon>
        <taxon>Arthropoda</taxon>
        <taxon>Crustacea</taxon>
        <taxon>Multicrustacea</taxon>
        <taxon>Hexanauplia</taxon>
        <taxon>Copepoda</taxon>
        <taxon>Siphonostomatoida</taxon>
        <taxon>Caligidae</taxon>
        <taxon>Lepeophtheirus</taxon>
    </lineage>
</organism>
<sequence>MASTRLGSMRRRKGIKESRKERRINHYITEGEGEKYDIGTVLERLAGVKSSTKTDTVKIGNWNNVLILQYAKWTLRERGSKPNSLQKKKSKIRRKEPSTQEECKALDRGEYNIQRMDNKKEFLDLLLNGLPAASAGVGIEYRMLSF</sequence>
<accession>A0A7R8D8V5</accession>
<dbReference type="AlphaFoldDB" id="A0A7R8D8V5"/>
<name>A0A7R8D8V5_LEPSM</name>
<protein>
    <submittedName>
        <fullName evidence="1">(salmon louse) hypothetical protein</fullName>
    </submittedName>
</protein>
<evidence type="ECO:0000313" key="1">
    <source>
        <dbReference type="EMBL" id="CAF3038038.1"/>
    </source>
</evidence>
<proteinExistence type="predicted"/>
<keyword evidence="2" id="KW-1185">Reference proteome</keyword>
<dbReference type="Proteomes" id="UP000675881">
    <property type="component" value="Chromosome 9"/>
</dbReference>
<gene>
    <name evidence="1" type="ORF">LSAA_15132</name>
</gene>
<evidence type="ECO:0000313" key="2">
    <source>
        <dbReference type="Proteomes" id="UP000675881"/>
    </source>
</evidence>